<feature type="domain" description="HTH gntR-type" evidence="4">
    <location>
        <begin position="7"/>
        <end position="74"/>
    </location>
</feature>
<keyword evidence="3" id="KW-0804">Transcription</keyword>
<dbReference type="SMART" id="SM00345">
    <property type="entry name" value="HTH_GNTR"/>
    <property type="match status" value="1"/>
</dbReference>
<evidence type="ECO:0000256" key="1">
    <source>
        <dbReference type="ARBA" id="ARBA00023015"/>
    </source>
</evidence>
<comment type="caution">
    <text evidence="5">The sequence shown here is derived from an EMBL/GenBank/DDBJ whole genome shotgun (WGS) entry which is preliminary data.</text>
</comment>
<keyword evidence="6" id="KW-1185">Reference proteome</keyword>
<dbReference type="EMBL" id="NOXU01000023">
    <property type="protein sequence ID" value="OYQ36142.1"/>
    <property type="molecule type" value="Genomic_DNA"/>
</dbReference>
<dbReference type="InterPro" id="IPR011711">
    <property type="entry name" value="GntR_C"/>
</dbReference>
<organism evidence="5 6">
    <name type="scientific">Niveispirillum lacus</name>
    <dbReference type="NCBI Taxonomy" id="1981099"/>
    <lineage>
        <taxon>Bacteria</taxon>
        <taxon>Pseudomonadati</taxon>
        <taxon>Pseudomonadota</taxon>
        <taxon>Alphaproteobacteria</taxon>
        <taxon>Rhodospirillales</taxon>
        <taxon>Azospirillaceae</taxon>
        <taxon>Niveispirillum</taxon>
    </lineage>
</organism>
<keyword evidence="2" id="KW-0238">DNA-binding</keyword>
<dbReference type="PRINTS" id="PR00035">
    <property type="entry name" value="HTHGNTR"/>
</dbReference>
<evidence type="ECO:0000313" key="5">
    <source>
        <dbReference type="EMBL" id="OYQ36142.1"/>
    </source>
</evidence>
<name>A0A255Z3X9_9PROT</name>
<proteinExistence type="predicted"/>
<dbReference type="GO" id="GO:0003677">
    <property type="term" value="F:DNA binding"/>
    <property type="evidence" value="ECO:0007669"/>
    <property type="project" value="UniProtKB-KW"/>
</dbReference>
<evidence type="ECO:0000256" key="2">
    <source>
        <dbReference type="ARBA" id="ARBA00023125"/>
    </source>
</evidence>
<dbReference type="AlphaFoldDB" id="A0A255Z3X9"/>
<evidence type="ECO:0000256" key="3">
    <source>
        <dbReference type="ARBA" id="ARBA00023163"/>
    </source>
</evidence>
<evidence type="ECO:0000313" key="6">
    <source>
        <dbReference type="Proteomes" id="UP000216998"/>
    </source>
</evidence>
<dbReference type="GO" id="GO:0003700">
    <property type="term" value="F:DNA-binding transcription factor activity"/>
    <property type="evidence" value="ECO:0007669"/>
    <property type="project" value="InterPro"/>
</dbReference>
<dbReference type="PROSITE" id="PS50949">
    <property type="entry name" value="HTH_GNTR"/>
    <property type="match status" value="1"/>
</dbReference>
<dbReference type="InterPro" id="IPR036390">
    <property type="entry name" value="WH_DNA-bd_sf"/>
</dbReference>
<dbReference type="InterPro" id="IPR008920">
    <property type="entry name" value="TF_FadR/GntR_C"/>
</dbReference>
<dbReference type="Pfam" id="PF07729">
    <property type="entry name" value="FCD"/>
    <property type="match status" value="1"/>
</dbReference>
<dbReference type="SUPFAM" id="SSF46785">
    <property type="entry name" value="Winged helix' DNA-binding domain"/>
    <property type="match status" value="1"/>
</dbReference>
<dbReference type="PANTHER" id="PTHR43537">
    <property type="entry name" value="TRANSCRIPTIONAL REGULATOR, GNTR FAMILY"/>
    <property type="match status" value="1"/>
</dbReference>
<dbReference type="OrthoDB" id="9789310at2"/>
<protein>
    <submittedName>
        <fullName evidence="5">GntR family transcriptional regulator</fullName>
    </submittedName>
</protein>
<dbReference type="InterPro" id="IPR000524">
    <property type="entry name" value="Tscrpt_reg_HTH_GntR"/>
</dbReference>
<reference evidence="5 6" key="1">
    <citation type="submission" date="2017-07" db="EMBL/GenBank/DDBJ databases">
        <title>Niveispirillum cyanobacteriorum sp. nov., isolated from cyanobacterial aggregates in a eutrophic lake.</title>
        <authorList>
            <person name="Cai H."/>
        </authorList>
    </citation>
    <scope>NUCLEOTIDE SEQUENCE [LARGE SCALE GENOMIC DNA]</scope>
    <source>
        <strain evidence="6">TH1-14</strain>
    </source>
</reference>
<dbReference type="Proteomes" id="UP000216998">
    <property type="component" value="Unassembled WGS sequence"/>
</dbReference>
<dbReference type="Gene3D" id="1.10.10.10">
    <property type="entry name" value="Winged helix-like DNA-binding domain superfamily/Winged helix DNA-binding domain"/>
    <property type="match status" value="1"/>
</dbReference>
<evidence type="ECO:0000259" key="4">
    <source>
        <dbReference type="PROSITE" id="PS50949"/>
    </source>
</evidence>
<dbReference type="PANTHER" id="PTHR43537:SF49">
    <property type="entry name" value="TRANSCRIPTIONAL REGULATORY PROTEIN"/>
    <property type="match status" value="1"/>
</dbReference>
<dbReference type="RefSeq" id="WP_094454332.1">
    <property type="nucleotide sequence ID" value="NZ_NOXU01000023.1"/>
</dbReference>
<dbReference type="SMART" id="SM00895">
    <property type="entry name" value="FCD"/>
    <property type="match status" value="1"/>
</dbReference>
<dbReference type="Pfam" id="PF00392">
    <property type="entry name" value="GntR"/>
    <property type="match status" value="1"/>
</dbReference>
<keyword evidence="1" id="KW-0805">Transcription regulation</keyword>
<accession>A0A255Z3X9</accession>
<dbReference type="CDD" id="cd07377">
    <property type="entry name" value="WHTH_GntR"/>
    <property type="match status" value="1"/>
</dbReference>
<dbReference type="SUPFAM" id="SSF48008">
    <property type="entry name" value="GntR ligand-binding domain-like"/>
    <property type="match status" value="1"/>
</dbReference>
<sequence>MNKPTHVTHAEHVRVSLEQDIFMGRLRPGSRLDEEVIASRFGISRTPVREAVLQLVESGLVEKRPRQGAVVASMDIRRMIHMFEVMSELEGLCAKLSARRMSPEEKAKLAEVHKLSEEHYNAGRQDEYYAASRKFHQLLVWGSHNDVLVEMTDKLALQLVPYRRYQLNYPGRADENLRDHAAILEAVQQGDPEMAYRRLRQHTTIQGDIFAEYISLTGQRAAE</sequence>
<dbReference type="Gene3D" id="1.20.120.530">
    <property type="entry name" value="GntR ligand-binding domain-like"/>
    <property type="match status" value="1"/>
</dbReference>
<dbReference type="InterPro" id="IPR036388">
    <property type="entry name" value="WH-like_DNA-bd_sf"/>
</dbReference>
<gene>
    <name evidence="5" type="ORF">CHU95_04930</name>
</gene>